<keyword evidence="1" id="KW-1133">Transmembrane helix</keyword>
<dbReference type="EMBL" id="CP001804">
    <property type="protein sequence ID" value="ACY13743.1"/>
    <property type="molecule type" value="Genomic_DNA"/>
</dbReference>
<dbReference type="Pfam" id="PF00550">
    <property type="entry name" value="PP-binding"/>
    <property type="match status" value="1"/>
</dbReference>
<dbReference type="Gene3D" id="1.10.1200.10">
    <property type="entry name" value="ACP-like"/>
    <property type="match status" value="1"/>
</dbReference>
<accession>D0LS46</accession>
<dbReference type="OrthoDB" id="2625323at2"/>
<dbReference type="InterPro" id="IPR036736">
    <property type="entry name" value="ACP-like_sf"/>
</dbReference>
<dbReference type="SUPFAM" id="SSF47336">
    <property type="entry name" value="ACP-like"/>
    <property type="match status" value="1"/>
</dbReference>
<keyword evidence="1" id="KW-0472">Membrane</keyword>
<evidence type="ECO:0000256" key="1">
    <source>
        <dbReference type="SAM" id="Phobius"/>
    </source>
</evidence>
<evidence type="ECO:0000313" key="4">
    <source>
        <dbReference type="EMBL" id="AMM72011.1"/>
    </source>
</evidence>
<sequence length="83" mass="9435">MSPHSATIKQFLTKFIPDHDLALDDDIFAMGFVSSLFAMQLVMFVEKEFRIKLDNKELDLDNFRTVERMAALVERKLAAANAG</sequence>
<reference evidence="4" key="2">
    <citation type="journal article" date="2016" name="Sci. Rep.">
        <title>Heterologous Production of the Marine Myxobacterial Antibiotic Haliangicin and Its Unnatural Analogues Generated by Engineering of the Biochemical Pathway.</title>
        <authorList>
            <person name="Sun Y."/>
            <person name="Feng Z."/>
            <person name="Tomura T."/>
            <person name="Suzuki A."/>
            <person name="Miyano S."/>
            <person name="Tsuge T."/>
            <person name="Mori H."/>
            <person name="Suh J.W."/>
            <person name="Iizuka T."/>
            <person name="Fudou R."/>
            <person name="Ojika M."/>
        </authorList>
    </citation>
    <scope>NUCLEOTIDE SEQUENCE</scope>
    <source>
        <strain evidence="4">SMP-2</strain>
    </source>
</reference>
<name>D0LS46_HALO1</name>
<dbReference type="EMBL" id="KU523547">
    <property type="protein sequence ID" value="AMM72011.1"/>
    <property type="molecule type" value="Genomic_DNA"/>
</dbReference>
<feature type="domain" description="Carrier" evidence="2">
    <location>
        <begin position="1"/>
        <end position="77"/>
    </location>
</feature>
<keyword evidence="5" id="KW-1185">Reference proteome</keyword>
<keyword evidence="1" id="KW-0812">Transmembrane</keyword>
<dbReference type="KEGG" id="hoh:Hoch_1176"/>
<dbReference type="eggNOG" id="COG0236">
    <property type="taxonomic scope" value="Bacteria"/>
</dbReference>
<dbReference type="Proteomes" id="UP000001880">
    <property type="component" value="Chromosome"/>
</dbReference>
<evidence type="ECO:0000313" key="3">
    <source>
        <dbReference type="EMBL" id="ACY13743.1"/>
    </source>
</evidence>
<organism evidence="3 5">
    <name type="scientific">Haliangium ochraceum (strain DSM 14365 / JCM 11303 / SMP-2)</name>
    <dbReference type="NCBI Taxonomy" id="502025"/>
    <lineage>
        <taxon>Bacteria</taxon>
        <taxon>Pseudomonadati</taxon>
        <taxon>Myxococcota</taxon>
        <taxon>Polyangia</taxon>
        <taxon>Haliangiales</taxon>
        <taxon>Kofleriaceae</taxon>
        <taxon>Haliangium</taxon>
    </lineage>
</organism>
<proteinExistence type="predicted"/>
<evidence type="ECO:0000313" key="5">
    <source>
        <dbReference type="Proteomes" id="UP000001880"/>
    </source>
</evidence>
<feature type="transmembrane region" description="Helical" evidence="1">
    <location>
        <begin position="27"/>
        <end position="45"/>
    </location>
</feature>
<reference evidence="3 5" key="1">
    <citation type="journal article" date="2010" name="Stand. Genomic Sci.">
        <title>Complete genome sequence of Haliangium ochraceum type strain (SMP-2).</title>
        <authorList>
            <consortium name="US DOE Joint Genome Institute (JGI-PGF)"/>
            <person name="Ivanova N."/>
            <person name="Daum C."/>
            <person name="Lang E."/>
            <person name="Abt B."/>
            <person name="Kopitz M."/>
            <person name="Saunders E."/>
            <person name="Lapidus A."/>
            <person name="Lucas S."/>
            <person name="Glavina Del Rio T."/>
            <person name="Nolan M."/>
            <person name="Tice H."/>
            <person name="Copeland A."/>
            <person name="Cheng J.F."/>
            <person name="Chen F."/>
            <person name="Bruce D."/>
            <person name="Goodwin L."/>
            <person name="Pitluck S."/>
            <person name="Mavromatis K."/>
            <person name="Pati A."/>
            <person name="Mikhailova N."/>
            <person name="Chen A."/>
            <person name="Palaniappan K."/>
            <person name="Land M."/>
            <person name="Hauser L."/>
            <person name="Chang Y.J."/>
            <person name="Jeffries C.D."/>
            <person name="Detter J.C."/>
            <person name="Brettin T."/>
            <person name="Rohde M."/>
            <person name="Goker M."/>
            <person name="Bristow J."/>
            <person name="Markowitz V."/>
            <person name="Eisen J.A."/>
            <person name="Hugenholtz P."/>
            <person name="Kyrpides N.C."/>
            <person name="Klenk H.P."/>
        </authorList>
    </citation>
    <scope>NUCLEOTIDE SEQUENCE [LARGE SCALE GENOMIC DNA]</scope>
    <source>
        <strain evidence="3">DSM 14365</strain>
        <strain evidence="5">DSM 14365 / CIP 107738 / JCM 11303 / AJ 13395 / SMP-2</strain>
    </source>
</reference>
<dbReference type="STRING" id="502025.Hoch_1176"/>
<gene>
    <name evidence="4" type="primary">hliJ</name>
    <name evidence="3" type="ordered locus">Hoch_1176</name>
</gene>
<dbReference type="InterPro" id="IPR009081">
    <property type="entry name" value="PP-bd_ACP"/>
</dbReference>
<protein>
    <submittedName>
        <fullName evidence="4">Acyl carrier protein</fullName>
    </submittedName>
</protein>
<evidence type="ECO:0000259" key="2">
    <source>
        <dbReference type="PROSITE" id="PS50075"/>
    </source>
</evidence>
<dbReference type="AlphaFoldDB" id="D0LS46"/>
<dbReference type="HOGENOM" id="CLU_108696_16_4_7"/>
<dbReference type="RefSeq" id="WP_012826354.1">
    <property type="nucleotide sequence ID" value="NC_013440.1"/>
</dbReference>
<dbReference type="PROSITE" id="PS50075">
    <property type="entry name" value="CARRIER"/>
    <property type="match status" value="1"/>
</dbReference>